<dbReference type="InterPro" id="IPR003607">
    <property type="entry name" value="HD/PDEase_dom"/>
</dbReference>
<name>A0A1E5L547_9FIRM</name>
<evidence type="ECO:0000313" key="8">
    <source>
        <dbReference type="EMBL" id="OEH85267.1"/>
    </source>
</evidence>
<dbReference type="SUPFAM" id="SSF55785">
    <property type="entry name" value="PYP-like sensor domain (PAS domain)"/>
    <property type="match status" value="3"/>
</dbReference>
<gene>
    <name evidence="8" type="ORF">BHU72_04000</name>
</gene>
<evidence type="ECO:0000256" key="2">
    <source>
        <dbReference type="SAM" id="Coils"/>
    </source>
</evidence>
<feature type="domain" description="HD" evidence="6">
    <location>
        <begin position="807"/>
        <end position="929"/>
    </location>
</feature>
<dbReference type="InterPro" id="IPR000014">
    <property type="entry name" value="PAS"/>
</dbReference>
<dbReference type="STRING" id="1390249.BHU72_04000"/>
<dbReference type="CDD" id="cd00077">
    <property type="entry name" value="HDc"/>
    <property type="match status" value="1"/>
</dbReference>
<evidence type="ECO:0000259" key="7">
    <source>
        <dbReference type="PROSITE" id="PS51832"/>
    </source>
</evidence>
<dbReference type="Pfam" id="PF13426">
    <property type="entry name" value="PAS_9"/>
    <property type="match status" value="1"/>
</dbReference>
<dbReference type="PROSITE" id="PS51832">
    <property type="entry name" value="HD_GYP"/>
    <property type="match status" value="1"/>
</dbReference>
<dbReference type="NCBIfam" id="TIGR00254">
    <property type="entry name" value="GGDEF"/>
    <property type="match status" value="1"/>
</dbReference>
<keyword evidence="9" id="KW-1185">Reference proteome</keyword>
<dbReference type="Gene3D" id="3.30.450.20">
    <property type="entry name" value="PAS domain"/>
    <property type="match status" value="3"/>
</dbReference>
<feature type="domain" description="PAS" evidence="3">
    <location>
        <begin position="390"/>
        <end position="442"/>
    </location>
</feature>
<dbReference type="InterPro" id="IPR029787">
    <property type="entry name" value="Nucleotide_cyclase"/>
</dbReference>
<dbReference type="NCBIfam" id="TIGR00229">
    <property type="entry name" value="sensory_box"/>
    <property type="match status" value="1"/>
</dbReference>
<proteinExistence type="predicted"/>
<dbReference type="SUPFAM" id="SSF54631">
    <property type="entry name" value="CBS-domain pair"/>
    <property type="match status" value="2"/>
</dbReference>
<dbReference type="Pfam" id="PF13188">
    <property type="entry name" value="PAS_8"/>
    <property type="match status" value="2"/>
</dbReference>
<dbReference type="InterPro" id="IPR000160">
    <property type="entry name" value="GGDEF_dom"/>
</dbReference>
<dbReference type="Gene3D" id="1.10.3210.10">
    <property type="entry name" value="Hypothetical protein af1432"/>
    <property type="match status" value="1"/>
</dbReference>
<dbReference type="Gene3D" id="3.10.580.10">
    <property type="entry name" value="CBS-domain"/>
    <property type="match status" value="2"/>
</dbReference>
<feature type="domain" description="GGDEF" evidence="4">
    <location>
        <begin position="664"/>
        <end position="794"/>
    </location>
</feature>
<dbReference type="InterPro" id="IPR037522">
    <property type="entry name" value="HD_GYP_dom"/>
</dbReference>
<evidence type="ECO:0000259" key="3">
    <source>
        <dbReference type="PROSITE" id="PS50112"/>
    </source>
</evidence>
<sequence>MSLLDSLACREIISIDVNFTVKQAIELMRTHEISSIFIEESNHLVGIITERDLVRVVASNIDLQVTTVLQTMSKNVISLPATTMLDEALVFMEKVKIRHLLVTNSDGTPKGVITHTDIVRKLEEDFFKAPRPVKEYMTRVFDFTPPETPLQDAVKKMYEKRHSCVLVGSRNEIVGIVTERDIVRLIQQGNEFTALKIQDVMTSPVISIPPDLSLYEASRLMDEQKIRHLVICDSNQCMGLITNSDVVKSIRDNYRTYLEKEAMRTRKILDLIHEGVIEIDADSFAIEWTNQTGANMLGFSSISDALGKKFLILFEERDCKQLEQDFTNKKARSNVQCSMNSADLTTMLLSYDFIQNDYKDTQKTFIRILLRDITAMVENRKKMEEKLRRQKEQFQALFDNTTDAIVMFNTEKKILMANQQFLNMFDYTMDKIIEQDVCQIVDADQKKRDHIAEIIFQGKTASRETVRYTSTGREVWVQLKGGPVIVDNEITGGYVVYTDISERQEMITMLQKNEAKYRTLIQSMNEGMALHELVYDGDEVVDYRFLEVNAAYEQHLGTTAKKIKGMLSSMIHQSSPFLDVYKETAITGIPNKFEAFINAVNKHFRISVFSPQKGYFATILEDITENKRKEERIQYLIYHDLVTGLNNRAYFEKQLKELDTEKELPISLIVADVNGLKLVNDAFGHEKGDLLIKTAAEVIQESCRDTDIVARTGGDEFTIILPKTTEADALVIINNIRTKSSTFEVEGIQLSIALGCATKEIAATNIYEVLKISEAEMYNRKLTESKDAKSKLVDSLLSVLSERTCEPSDHSENVAQLSTRLGEKLGINEDGIEKLRLLALLHDIGNIMVPPDVLHKENPLTVDEWKIIRKHSETGYRIANAVPEFAGVAEYILCHHERNDGSGYPRGLEGEEIPLFSRILSVVDAYDAMTTDKPYRKALTQQEAIEELRNHAGTQFDPHIVESFINDILRH</sequence>
<dbReference type="Proteomes" id="UP000095255">
    <property type="component" value="Unassembled WGS sequence"/>
</dbReference>
<dbReference type="Pfam" id="PF00990">
    <property type="entry name" value="GGDEF"/>
    <property type="match status" value="1"/>
</dbReference>
<dbReference type="OrthoDB" id="9759607at2"/>
<reference evidence="8 9" key="1">
    <citation type="submission" date="2016-09" db="EMBL/GenBank/DDBJ databases">
        <title>Desulfuribacillus arsenicus sp. nov., an obligately anaerobic, dissimilatory arsenic- and antimonate-reducing bacterium isolated from anoxic sediments.</title>
        <authorList>
            <person name="Abin C.A."/>
            <person name="Hollibaugh J.T."/>
        </authorList>
    </citation>
    <scope>NUCLEOTIDE SEQUENCE [LARGE SCALE GENOMIC DNA]</scope>
    <source>
        <strain evidence="8 9">MLFW-2</strain>
    </source>
</reference>
<dbReference type="InterPro" id="IPR000644">
    <property type="entry name" value="CBS_dom"/>
</dbReference>
<dbReference type="PANTHER" id="PTHR43155:SF2">
    <property type="entry name" value="CYCLIC DI-GMP PHOSPHODIESTERASE PA4108"/>
    <property type="match status" value="1"/>
</dbReference>
<dbReference type="InterPro" id="IPR006674">
    <property type="entry name" value="HD_domain"/>
</dbReference>
<dbReference type="PROSITE" id="PS51831">
    <property type="entry name" value="HD"/>
    <property type="match status" value="1"/>
</dbReference>
<dbReference type="InterPro" id="IPR035965">
    <property type="entry name" value="PAS-like_dom_sf"/>
</dbReference>
<dbReference type="SUPFAM" id="SSF109604">
    <property type="entry name" value="HD-domain/PDEase-like"/>
    <property type="match status" value="1"/>
</dbReference>
<dbReference type="Pfam" id="PF13487">
    <property type="entry name" value="HD_5"/>
    <property type="match status" value="1"/>
</dbReference>
<feature type="domain" description="HD-GYP" evidence="7">
    <location>
        <begin position="785"/>
        <end position="971"/>
    </location>
</feature>
<evidence type="ECO:0000259" key="6">
    <source>
        <dbReference type="PROSITE" id="PS51831"/>
    </source>
</evidence>
<dbReference type="InterPro" id="IPR046342">
    <property type="entry name" value="CBS_dom_sf"/>
</dbReference>
<organism evidence="8 9">
    <name type="scientific">Desulfuribacillus stibiiarsenatis</name>
    <dbReference type="NCBI Taxonomy" id="1390249"/>
    <lineage>
        <taxon>Bacteria</taxon>
        <taxon>Bacillati</taxon>
        <taxon>Bacillota</taxon>
        <taxon>Desulfuribacillia</taxon>
        <taxon>Desulfuribacillales</taxon>
        <taxon>Desulfuribacillaceae</taxon>
        <taxon>Desulfuribacillus</taxon>
    </lineage>
</organism>
<dbReference type="AlphaFoldDB" id="A0A1E5L547"/>
<feature type="domain" description="CBS" evidence="5">
    <location>
        <begin position="201"/>
        <end position="256"/>
    </location>
</feature>
<keyword evidence="2" id="KW-0175">Coiled coil</keyword>
<feature type="domain" description="CBS" evidence="5">
    <location>
        <begin position="72"/>
        <end position="133"/>
    </location>
</feature>
<dbReference type="Gene3D" id="3.30.70.270">
    <property type="match status" value="1"/>
</dbReference>
<dbReference type="SMART" id="SM00091">
    <property type="entry name" value="PAS"/>
    <property type="match status" value="3"/>
</dbReference>
<dbReference type="SMART" id="SM00116">
    <property type="entry name" value="CBS"/>
    <property type="match status" value="4"/>
</dbReference>
<dbReference type="SMART" id="SM00267">
    <property type="entry name" value="GGDEF"/>
    <property type="match status" value="1"/>
</dbReference>
<evidence type="ECO:0000256" key="1">
    <source>
        <dbReference type="PROSITE-ProRule" id="PRU00703"/>
    </source>
</evidence>
<comment type="caution">
    <text evidence="8">The sequence shown here is derived from an EMBL/GenBank/DDBJ whole genome shotgun (WGS) entry which is preliminary data.</text>
</comment>
<evidence type="ECO:0008006" key="10">
    <source>
        <dbReference type="Google" id="ProtNLM"/>
    </source>
</evidence>
<evidence type="ECO:0000259" key="5">
    <source>
        <dbReference type="PROSITE" id="PS51371"/>
    </source>
</evidence>
<dbReference type="PROSITE" id="PS50112">
    <property type="entry name" value="PAS"/>
    <property type="match status" value="1"/>
</dbReference>
<dbReference type="CDD" id="cd00130">
    <property type="entry name" value="PAS"/>
    <property type="match status" value="1"/>
</dbReference>
<dbReference type="PROSITE" id="PS50887">
    <property type="entry name" value="GGDEF"/>
    <property type="match status" value="1"/>
</dbReference>
<protein>
    <recommendedName>
        <fullName evidence="10">Histidine kinase</fullName>
    </recommendedName>
</protein>
<keyword evidence="1" id="KW-0129">CBS domain</keyword>
<feature type="coiled-coil region" evidence="2">
    <location>
        <begin position="366"/>
        <end position="400"/>
    </location>
</feature>
<dbReference type="InterPro" id="IPR043128">
    <property type="entry name" value="Rev_trsase/Diguanyl_cyclase"/>
</dbReference>
<evidence type="ECO:0000259" key="4">
    <source>
        <dbReference type="PROSITE" id="PS50887"/>
    </source>
</evidence>
<dbReference type="PROSITE" id="PS51371">
    <property type="entry name" value="CBS"/>
    <property type="match status" value="4"/>
</dbReference>
<dbReference type="EMBL" id="MJAT01000022">
    <property type="protein sequence ID" value="OEH85267.1"/>
    <property type="molecule type" value="Genomic_DNA"/>
</dbReference>
<dbReference type="SUPFAM" id="SSF55073">
    <property type="entry name" value="Nucleotide cyclase"/>
    <property type="match status" value="1"/>
</dbReference>
<dbReference type="PANTHER" id="PTHR43155">
    <property type="entry name" value="CYCLIC DI-GMP PHOSPHODIESTERASE PA4108-RELATED"/>
    <property type="match status" value="1"/>
</dbReference>
<dbReference type="Pfam" id="PF00571">
    <property type="entry name" value="CBS"/>
    <property type="match status" value="4"/>
</dbReference>
<dbReference type="SMART" id="SM00471">
    <property type="entry name" value="HDc"/>
    <property type="match status" value="1"/>
</dbReference>
<evidence type="ECO:0000313" key="9">
    <source>
        <dbReference type="Proteomes" id="UP000095255"/>
    </source>
</evidence>
<feature type="domain" description="CBS" evidence="5">
    <location>
        <begin position="8"/>
        <end position="63"/>
    </location>
</feature>
<dbReference type="RefSeq" id="WP_069702092.1">
    <property type="nucleotide sequence ID" value="NZ_MJAT01000022.1"/>
</dbReference>
<feature type="domain" description="CBS" evidence="5">
    <location>
        <begin position="137"/>
        <end position="192"/>
    </location>
</feature>
<accession>A0A1E5L547</accession>
<dbReference type="CDD" id="cd01949">
    <property type="entry name" value="GGDEF"/>
    <property type="match status" value="1"/>
</dbReference>